<proteinExistence type="predicted"/>
<feature type="region of interest" description="Disordered" evidence="1">
    <location>
        <begin position="52"/>
        <end position="79"/>
    </location>
</feature>
<organism evidence="3 4">
    <name type="scientific">Fructobacillus papyrifericola</name>
    <dbReference type="NCBI Taxonomy" id="2713172"/>
    <lineage>
        <taxon>Bacteria</taxon>
        <taxon>Bacillati</taxon>
        <taxon>Bacillota</taxon>
        <taxon>Bacilli</taxon>
        <taxon>Lactobacillales</taxon>
        <taxon>Lactobacillaceae</taxon>
        <taxon>Fructobacillus</taxon>
    </lineage>
</organism>
<keyword evidence="2" id="KW-0812">Transmembrane</keyword>
<dbReference type="RefSeq" id="WP_213793071.1">
    <property type="nucleotide sequence ID" value="NZ_JAAMFJ010000002.1"/>
</dbReference>
<keyword evidence="2" id="KW-1133">Transmembrane helix</keyword>
<feature type="transmembrane region" description="Helical" evidence="2">
    <location>
        <begin position="6"/>
        <end position="32"/>
    </location>
</feature>
<accession>A0ABS5QVD6</accession>
<dbReference type="Proteomes" id="UP000735205">
    <property type="component" value="Unassembled WGS sequence"/>
</dbReference>
<gene>
    <name evidence="3" type="ORF">G6R28_04625</name>
</gene>
<protein>
    <submittedName>
        <fullName evidence="3">Uncharacterized protein</fullName>
    </submittedName>
</protein>
<evidence type="ECO:0000256" key="1">
    <source>
        <dbReference type="SAM" id="MobiDB-lite"/>
    </source>
</evidence>
<keyword evidence="4" id="KW-1185">Reference proteome</keyword>
<comment type="caution">
    <text evidence="3">The sequence shown here is derived from an EMBL/GenBank/DDBJ whole genome shotgun (WGS) entry which is preliminary data.</text>
</comment>
<keyword evidence="2" id="KW-0472">Membrane</keyword>
<evidence type="ECO:0000313" key="4">
    <source>
        <dbReference type="Proteomes" id="UP000735205"/>
    </source>
</evidence>
<evidence type="ECO:0000313" key="3">
    <source>
        <dbReference type="EMBL" id="MBS9336515.1"/>
    </source>
</evidence>
<name>A0ABS5QVD6_9LACO</name>
<reference evidence="3 4" key="1">
    <citation type="submission" date="2020-02" db="EMBL/GenBank/DDBJ databases">
        <title>Fructobacillus sp. isolated from paper mulberry of Taiwan.</title>
        <authorList>
            <person name="Lin S.-T."/>
        </authorList>
    </citation>
    <scope>NUCLEOTIDE SEQUENCE [LARGE SCALE GENOMIC DNA]</scope>
    <source>
        <strain evidence="3 4">M1-21</strain>
    </source>
</reference>
<sequence length="190" mass="21588">MPTILFWLLLLLIVLFLFTHIIPILIIIAIIWGISYYRRRQRTDRVDQAFQQATAGPRDVNEDSQKTASHAPNKVHSRSLERVQADFEEKKALNLGDGLWIDQAGQELLLVTDGEQKSGYLRASFSDISTYFTKFESDYSQTFAIHFDGMAEQDFANVTLSKQENELLGQSPAAYLASLLSRYGVPLKKN</sequence>
<evidence type="ECO:0000256" key="2">
    <source>
        <dbReference type="SAM" id="Phobius"/>
    </source>
</evidence>
<dbReference type="EMBL" id="JAAMFJ010000002">
    <property type="protein sequence ID" value="MBS9336515.1"/>
    <property type="molecule type" value="Genomic_DNA"/>
</dbReference>